<dbReference type="Pfam" id="PF01943">
    <property type="entry name" value="Polysacc_synt"/>
    <property type="match status" value="1"/>
</dbReference>
<dbReference type="STRING" id="1120990.SAMN03080614_100511"/>
<evidence type="ECO:0000313" key="8">
    <source>
        <dbReference type="Proteomes" id="UP000243819"/>
    </source>
</evidence>
<feature type="transmembrane region" description="Helical" evidence="6">
    <location>
        <begin position="167"/>
        <end position="186"/>
    </location>
</feature>
<dbReference type="Proteomes" id="UP000243819">
    <property type="component" value="Unassembled WGS sequence"/>
</dbReference>
<keyword evidence="5 6" id="KW-0472">Membrane</keyword>
<dbReference type="PANTHER" id="PTHR30250">
    <property type="entry name" value="PST FAMILY PREDICTED COLANIC ACID TRANSPORTER"/>
    <property type="match status" value="1"/>
</dbReference>
<evidence type="ECO:0000256" key="4">
    <source>
        <dbReference type="ARBA" id="ARBA00022989"/>
    </source>
</evidence>
<dbReference type="PANTHER" id="PTHR30250:SF21">
    <property type="entry name" value="LIPID II FLIPPASE MURJ"/>
    <property type="match status" value="1"/>
</dbReference>
<evidence type="ECO:0000256" key="1">
    <source>
        <dbReference type="ARBA" id="ARBA00004651"/>
    </source>
</evidence>
<comment type="subcellular location">
    <subcellularLocation>
        <location evidence="1">Cell membrane</location>
        <topology evidence="1">Multi-pass membrane protein</topology>
    </subcellularLocation>
</comment>
<evidence type="ECO:0000313" key="7">
    <source>
        <dbReference type="EMBL" id="SES72523.1"/>
    </source>
</evidence>
<protein>
    <submittedName>
        <fullName evidence="7">Stage V sporulation protein B</fullName>
    </submittedName>
</protein>
<proteinExistence type="predicted"/>
<feature type="transmembrane region" description="Helical" evidence="6">
    <location>
        <begin position="415"/>
        <end position="435"/>
    </location>
</feature>
<keyword evidence="8" id="KW-1185">Reference proteome</keyword>
<name>A0A1H9YTS1_9FIRM</name>
<dbReference type="EMBL" id="FOIF01000005">
    <property type="protein sequence ID" value="SES72523.1"/>
    <property type="molecule type" value="Genomic_DNA"/>
</dbReference>
<dbReference type="InterPro" id="IPR024923">
    <property type="entry name" value="PG_synth_SpoVB"/>
</dbReference>
<keyword evidence="4 6" id="KW-1133">Transmembrane helix</keyword>
<feature type="transmembrane region" description="Helical" evidence="6">
    <location>
        <begin position="390"/>
        <end position="409"/>
    </location>
</feature>
<dbReference type="CDD" id="cd13124">
    <property type="entry name" value="MATE_SpoVB_like"/>
    <property type="match status" value="1"/>
</dbReference>
<dbReference type="AlphaFoldDB" id="A0A1H9YTS1"/>
<accession>A0A1H9YTS1</accession>
<feature type="transmembrane region" description="Helical" evidence="6">
    <location>
        <begin position="192"/>
        <end position="214"/>
    </location>
</feature>
<feature type="transmembrane region" description="Helical" evidence="6">
    <location>
        <begin position="280"/>
        <end position="304"/>
    </location>
</feature>
<organism evidence="7 8">
    <name type="scientific">Anaerobranca gottschalkii DSM 13577</name>
    <dbReference type="NCBI Taxonomy" id="1120990"/>
    <lineage>
        <taxon>Bacteria</taxon>
        <taxon>Bacillati</taxon>
        <taxon>Bacillota</taxon>
        <taxon>Clostridia</taxon>
        <taxon>Eubacteriales</taxon>
        <taxon>Proteinivoracaceae</taxon>
        <taxon>Anaerobranca</taxon>
    </lineage>
</organism>
<evidence type="ECO:0000256" key="3">
    <source>
        <dbReference type="ARBA" id="ARBA00022692"/>
    </source>
</evidence>
<gene>
    <name evidence="7" type="ORF">SAMN03080614_100511</name>
</gene>
<evidence type="ECO:0000256" key="6">
    <source>
        <dbReference type="SAM" id="Phobius"/>
    </source>
</evidence>
<dbReference type="PIRSF" id="PIRSF038958">
    <property type="entry name" value="PG_synth_SpoVB"/>
    <property type="match status" value="1"/>
</dbReference>
<evidence type="ECO:0000256" key="2">
    <source>
        <dbReference type="ARBA" id="ARBA00022475"/>
    </source>
</evidence>
<feature type="transmembrane region" description="Helical" evidence="6">
    <location>
        <begin position="48"/>
        <end position="72"/>
    </location>
</feature>
<feature type="transmembrane region" description="Helical" evidence="6">
    <location>
        <begin position="358"/>
        <end position="378"/>
    </location>
</feature>
<feature type="transmembrane region" description="Helical" evidence="6">
    <location>
        <begin position="93"/>
        <end position="114"/>
    </location>
</feature>
<keyword evidence="3 6" id="KW-0812">Transmembrane</keyword>
<feature type="transmembrane region" description="Helical" evidence="6">
    <location>
        <begin position="12"/>
        <end position="36"/>
    </location>
</feature>
<dbReference type="InterPro" id="IPR050833">
    <property type="entry name" value="Poly_Biosynth_Transport"/>
</dbReference>
<dbReference type="InterPro" id="IPR002797">
    <property type="entry name" value="Polysacc_synth"/>
</dbReference>
<feature type="transmembrane region" description="Helical" evidence="6">
    <location>
        <begin position="477"/>
        <end position="500"/>
    </location>
</feature>
<feature type="transmembrane region" description="Helical" evidence="6">
    <location>
        <begin position="126"/>
        <end position="146"/>
    </location>
</feature>
<keyword evidence="2" id="KW-1003">Cell membrane</keyword>
<reference evidence="8" key="1">
    <citation type="submission" date="2016-10" db="EMBL/GenBank/DDBJ databases">
        <authorList>
            <person name="Varghese N."/>
            <person name="Submissions S."/>
        </authorList>
    </citation>
    <scope>NUCLEOTIDE SEQUENCE [LARGE SCALE GENOMIC DNA]</scope>
    <source>
        <strain evidence="8">DSM 13577</strain>
    </source>
</reference>
<feature type="transmembrane region" description="Helical" evidence="6">
    <location>
        <begin position="235"/>
        <end position="260"/>
    </location>
</feature>
<sequence>MLWGEIMSKSSLVKQTFMLMVASLIARFLGLIYQTILSRTVGPQGLGLYQMTFTVFLIALTLSTAGLSQGVSKLTSEFLAVGDYNNARKNLRISLILVLFSSSIICIFLIFFAPQLANYIFNDHRLILPFRLLTIAIISVSISGVFQGYFQGNKFMLPTAISQVSEQVLRILFIPLIIIPLLNRGIGAATSGIIVSMGLAEITGLIILMIFFLKRKREKYSYKKTMPSRILLKKLIFLAIPIGFGSLISTINYSLSTILIPRAMMLGGATKEYAVESLGYYSGMALPLVFFPTVFTFPIALSLIPGVSEALTTSNLNLLRNRVTLATKFTIVLGFFVALIFKLYSGQLPYLIFGYQKVQYIIAVLAYSTVFCYPQQIFTSILQGLGKPGLALRNLIILTVANLILLLFSVSRYGIIGAAYTFVVVNLLAFIIDFATIRSVVFIPFNIIDWFIKPFLAIYTSYKISILFLNVSSFDPLISIMNIIITTFIFTITLILSTTFHYNELKTILKGIKR</sequence>
<feature type="transmembrane region" description="Helical" evidence="6">
    <location>
        <begin position="447"/>
        <end position="471"/>
    </location>
</feature>
<evidence type="ECO:0000256" key="5">
    <source>
        <dbReference type="ARBA" id="ARBA00023136"/>
    </source>
</evidence>
<dbReference type="GO" id="GO:0005886">
    <property type="term" value="C:plasma membrane"/>
    <property type="evidence" value="ECO:0007669"/>
    <property type="project" value="UniProtKB-SubCell"/>
</dbReference>
<feature type="transmembrane region" description="Helical" evidence="6">
    <location>
        <begin position="325"/>
        <end position="346"/>
    </location>
</feature>